<feature type="compositionally biased region" description="Basic residues" evidence="1">
    <location>
        <begin position="41"/>
        <end position="55"/>
    </location>
</feature>
<name>A0A1Z5KLJ7_FISSO</name>
<feature type="compositionally biased region" description="Polar residues" evidence="1">
    <location>
        <begin position="175"/>
        <end position="191"/>
    </location>
</feature>
<gene>
    <name evidence="2" type="ORF">FisN_13Lh255</name>
</gene>
<protein>
    <submittedName>
        <fullName evidence="2">Uncharacterized protein</fullName>
    </submittedName>
</protein>
<feature type="compositionally biased region" description="Low complexity" evidence="1">
    <location>
        <begin position="25"/>
        <end position="37"/>
    </location>
</feature>
<keyword evidence="3" id="KW-1185">Reference proteome</keyword>
<comment type="caution">
    <text evidence="2">The sequence shown here is derived from an EMBL/GenBank/DDBJ whole genome shotgun (WGS) entry which is preliminary data.</text>
</comment>
<evidence type="ECO:0000313" key="3">
    <source>
        <dbReference type="Proteomes" id="UP000198406"/>
    </source>
</evidence>
<feature type="region of interest" description="Disordered" evidence="1">
    <location>
        <begin position="168"/>
        <end position="191"/>
    </location>
</feature>
<evidence type="ECO:0000313" key="2">
    <source>
        <dbReference type="EMBL" id="GAX27193.1"/>
    </source>
</evidence>
<organism evidence="2 3">
    <name type="scientific">Fistulifera solaris</name>
    <name type="common">Oleaginous diatom</name>
    <dbReference type="NCBI Taxonomy" id="1519565"/>
    <lineage>
        <taxon>Eukaryota</taxon>
        <taxon>Sar</taxon>
        <taxon>Stramenopiles</taxon>
        <taxon>Ochrophyta</taxon>
        <taxon>Bacillariophyta</taxon>
        <taxon>Bacillariophyceae</taxon>
        <taxon>Bacillariophycidae</taxon>
        <taxon>Naviculales</taxon>
        <taxon>Naviculaceae</taxon>
        <taxon>Fistulifera</taxon>
    </lineage>
</organism>
<feature type="region of interest" description="Disordered" evidence="1">
    <location>
        <begin position="1"/>
        <end position="57"/>
    </location>
</feature>
<sequence length="522" mass="59573">MSHPVPTNPHSRHSYSPSRARYYAPPHHSQHPQMPSMWQPHLHHHPTNHVHRPGARNHPIPHPYHMPHSLPRPDDIVRSALPPLDRPMYTSDRRDPSEQYAHRHRASYPPMMHAPIPGNYSSVTSWKNAHYEGKSLESSRHEEPRIINFSDMSNREKVPEVAPITKTNVQKEPDSEQTGIQSADKTATSEPVTQIVTVTDKEERATPASTVKAATSLEEKFQQTLKSPVTMCFERFLGAAEVLAQKSAMKKVNARDGRENANPNIICLSTGQKIFDESETPASHRPVRLVDKFHGRKRAADEMEFDDDDTNPFAEIARDRDLQRQVILHMALQRNMGDESGDGLEDVITPVEAGPQKTVIEDGFYWKEFPACETVLYKHMAEYYGISTVQRQSRMQQSFNKMLVDEVRTAAEDAGIKFDPSFTEKKLRDRIRCFYKTHLQNAKKRLVTLQKRPESLNNQAIVRVYIRCVKSGISFAESLYMEPEDELQSNKRGRLSHVEKAKAALKREEAAAAEANNQEQVH</sequence>
<reference evidence="2 3" key="1">
    <citation type="journal article" date="2015" name="Plant Cell">
        <title>Oil accumulation by the oleaginous diatom Fistulifera solaris as revealed by the genome and transcriptome.</title>
        <authorList>
            <person name="Tanaka T."/>
            <person name="Maeda Y."/>
            <person name="Veluchamy A."/>
            <person name="Tanaka M."/>
            <person name="Abida H."/>
            <person name="Marechal E."/>
            <person name="Bowler C."/>
            <person name="Muto M."/>
            <person name="Sunaga Y."/>
            <person name="Tanaka M."/>
            <person name="Yoshino T."/>
            <person name="Taniguchi T."/>
            <person name="Fukuda Y."/>
            <person name="Nemoto M."/>
            <person name="Matsumoto M."/>
            <person name="Wong P.S."/>
            <person name="Aburatani S."/>
            <person name="Fujibuchi W."/>
        </authorList>
    </citation>
    <scope>NUCLEOTIDE SEQUENCE [LARGE SCALE GENOMIC DNA]</scope>
    <source>
        <strain evidence="2 3">JPCC DA0580</strain>
    </source>
</reference>
<accession>A0A1Z5KLJ7</accession>
<dbReference type="OrthoDB" id="48967at2759"/>
<dbReference type="Proteomes" id="UP000198406">
    <property type="component" value="Unassembled WGS sequence"/>
</dbReference>
<dbReference type="AlphaFoldDB" id="A0A1Z5KLJ7"/>
<evidence type="ECO:0000256" key="1">
    <source>
        <dbReference type="SAM" id="MobiDB-lite"/>
    </source>
</evidence>
<dbReference type="EMBL" id="BDSP01000253">
    <property type="protein sequence ID" value="GAX27193.1"/>
    <property type="molecule type" value="Genomic_DNA"/>
</dbReference>
<dbReference type="InParanoid" id="A0A1Z5KLJ7"/>
<proteinExistence type="predicted"/>